<proteinExistence type="predicted"/>
<evidence type="ECO:0000313" key="2">
    <source>
        <dbReference type="Proteomes" id="UP000294848"/>
    </source>
</evidence>
<sequence length="294" mass="33695">MKTTILMTLFFSLSIVFVGFQNKTKYNYESVGNATTLSGTDINFPWILTAYADADLSPQRINELADDITERLIIEFDPNENQITTTGFLKKQKIPYELTDDHNINCKQFSIKFDSSKTQMILSDDSGDYAYKQLKNALDLVQPNGFPLRNNNLFIRNIITGNYHIIRNQAATSDMIDIKKNTIKGIKEWEGRELNIWLKVGIFKENIFTIDNKNNKQEPSLKYQWSLKEDTLVLKNVARNKTTSEYQIGDIEYELLKSNLKSCYNNLNMAGGARLGLINQTIGATPYRSDRNVL</sequence>
<reference evidence="1 2" key="1">
    <citation type="submission" date="2019-03" db="EMBL/GenBank/DDBJ databases">
        <title>Freshwater and sediment microbial communities from various areas in North America, analyzing microbe dynamics in response to fracking.</title>
        <authorList>
            <person name="Lamendella R."/>
        </authorList>
    </citation>
    <scope>NUCLEOTIDE SEQUENCE [LARGE SCALE GENOMIC DNA]</scope>
    <source>
        <strain evidence="1 2">114D</strain>
    </source>
</reference>
<name>A0A4R6GWI5_9BACT</name>
<dbReference type="EMBL" id="SNWI01000006">
    <property type="protein sequence ID" value="TDN99796.1"/>
    <property type="molecule type" value="Genomic_DNA"/>
</dbReference>
<dbReference type="RefSeq" id="WP_133465364.1">
    <property type="nucleotide sequence ID" value="NZ_SNWI01000006.1"/>
</dbReference>
<organism evidence="1 2">
    <name type="scientific">Sunxiuqinia elliptica</name>
    <dbReference type="NCBI Taxonomy" id="655355"/>
    <lineage>
        <taxon>Bacteria</taxon>
        <taxon>Pseudomonadati</taxon>
        <taxon>Bacteroidota</taxon>
        <taxon>Bacteroidia</taxon>
        <taxon>Marinilabiliales</taxon>
        <taxon>Prolixibacteraceae</taxon>
        <taxon>Sunxiuqinia</taxon>
    </lineage>
</organism>
<protein>
    <submittedName>
        <fullName evidence="1">Uncharacterized protein</fullName>
    </submittedName>
</protein>
<dbReference type="AlphaFoldDB" id="A0A4R6GWI5"/>
<evidence type="ECO:0000313" key="1">
    <source>
        <dbReference type="EMBL" id="TDN99796.1"/>
    </source>
</evidence>
<comment type="caution">
    <text evidence="1">The sequence shown here is derived from an EMBL/GenBank/DDBJ whole genome shotgun (WGS) entry which is preliminary data.</text>
</comment>
<gene>
    <name evidence="1" type="ORF">DET52_1065</name>
</gene>
<accession>A0A4R6GWI5</accession>
<dbReference type="Proteomes" id="UP000294848">
    <property type="component" value="Unassembled WGS sequence"/>
</dbReference>